<dbReference type="GO" id="GO:0006284">
    <property type="term" value="P:base-excision repair"/>
    <property type="evidence" value="ECO:0007669"/>
    <property type="project" value="InterPro"/>
</dbReference>
<evidence type="ECO:0000256" key="7">
    <source>
        <dbReference type="ARBA" id="ARBA00022771"/>
    </source>
</evidence>
<sequence length="272" mass="30266">MPELPEVETLRRALLPLVVNKTCTALKFYREDIRFPIPQGTLHNLFANQVVSKIQRNGKYLLLQVPQGAMLLHLGMSGHVSLQISMTPQEKHTHAIFRFGSKTCLHFVDPRRFGCILWVPQSGEHPLLDKMGPDPFSPDANAKALKGQAKNCRSPIKTFIMDTKRIAGIGNIYACESLFQAGINPKRKAGRITLAEWDRLISCVRSTLEDSISAGGTTLRDFFDPSGAAGYYAVKLSVYGKEGKPCPKCKTQISRMVHSGRSAFFCKTCQKK</sequence>
<keyword evidence="5" id="KW-0479">Metal-binding</keyword>
<name>A0A382NFL0_9ZZZZ</name>
<evidence type="ECO:0000256" key="3">
    <source>
        <dbReference type="ARBA" id="ARBA00009409"/>
    </source>
</evidence>
<evidence type="ECO:0000256" key="6">
    <source>
        <dbReference type="ARBA" id="ARBA00022763"/>
    </source>
</evidence>
<dbReference type="EMBL" id="UINC01099321">
    <property type="protein sequence ID" value="SVC58492.1"/>
    <property type="molecule type" value="Genomic_DNA"/>
</dbReference>
<evidence type="ECO:0000256" key="9">
    <source>
        <dbReference type="ARBA" id="ARBA00022833"/>
    </source>
</evidence>
<evidence type="ECO:0000256" key="8">
    <source>
        <dbReference type="ARBA" id="ARBA00022801"/>
    </source>
</evidence>
<feature type="domain" description="Formamidopyrimidine-DNA glycosylase catalytic" evidence="17">
    <location>
        <begin position="2"/>
        <end position="114"/>
    </location>
</feature>
<comment type="subunit">
    <text evidence="4">Monomer.</text>
</comment>
<dbReference type="PANTHER" id="PTHR22993:SF9">
    <property type="entry name" value="FORMAMIDOPYRIMIDINE-DNA GLYCOSYLASE"/>
    <property type="match status" value="1"/>
</dbReference>
<dbReference type="PROSITE" id="PS01242">
    <property type="entry name" value="ZF_FPG_1"/>
    <property type="match status" value="1"/>
</dbReference>
<evidence type="ECO:0000256" key="1">
    <source>
        <dbReference type="ARBA" id="ARBA00001668"/>
    </source>
</evidence>
<evidence type="ECO:0000256" key="2">
    <source>
        <dbReference type="ARBA" id="ARBA00001947"/>
    </source>
</evidence>
<evidence type="ECO:0000256" key="4">
    <source>
        <dbReference type="ARBA" id="ARBA00011245"/>
    </source>
</evidence>
<dbReference type="Gene3D" id="1.10.8.50">
    <property type="match status" value="1"/>
</dbReference>
<dbReference type="InterPro" id="IPR035937">
    <property type="entry name" value="FPG_N"/>
</dbReference>
<keyword evidence="10" id="KW-0238">DNA-binding</keyword>
<protein>
    <recommendedName>
        <fullName evidence="19">Formamidopyrimidine-DNA glycosylase catalytic domain-containing protein</fullName>
    </recommendedName>
</protein>
<gene>
    <name evidence="18" type="ORF">METZ01_LOCUS311346</name>
</gene>
<evidence type="ECO:0000256" key="14">
    <source>
        <dbReference type="ARBA" id="ARBA00023295"/>
    </source>
</evidence>
<evidence type="ECO:0000256" key="11">
    <source>
        <dbReference type="ARBA" id="ARBA00023204"/>
    </source>
</evidence>
<dbReference type="SMART" id="SM01232">
    <property type="entry name" value="H2TH"/>
    <property type="match status" value="1"/>
</dbReference>
<keyword evidence="14" id="KW-0326">Glycosidase</keyword>
<keyword evidence="8" id="KW-0378">Hydrolase</keyword>
<dbReference type="Pfam" id="PF06827">
    <property type="entry name" value="zf-FPG_IleRS"/>
    <property type="match status" value="1"/>
</dbReference>
<dbReference type="GO" id="GO:0008270">
    <property type="term" value="F:zinc ion binding"/>
    <property type="evidence" value="ECO:0007669"/>
    <property type="project" value="UniProtKB-KW"/>
</dbReference>
<dbReference type="InterPro" id="IPR000214">
    <property type="entry name" value="Znf_DNA_glyclase/AP_lyase"/>
</dbReference>
<dbReference type="InterPro" id="IPR015886">
    <property type="entry name" value="H2TH_FPG"/>
</dbReference>
<evidence type="ECO:0000313" key="18">
    <source>
        <dbReference type="EMBL" id="SVC58492.1"/>
    </source>
</evidence>
<accession>A0A382NFL0</accession>
<dbReference type="Pfam" id="PF01149">
    <property type="entry name" value="Fapy_DNA_glyco"/>
    <property type="match status" value="1"/>
</dbReference>
<dbReference type="Pfam" id="PF06831">
    <property type="entry name" value="H2TH"/>
    <property type="match status" value="1"/>
</dbReference>
<dbReference type="SUPFAM" id="SSF81624">
    <property type="entry name" value="N-terminal domain of MutM-like DNA repair proteins"/>
    <property type="match status" value="1"/>
</dbReference>
<dbReference type="InterPro" id="IPR010663">
    <property type="entry name" value="Znf_FPG/IleRS"/>
</dbReference>
<dbReference type="InterPro" id="IPR012319">
    <property type="entry name" value="FPG_cat"/>
</dbReference>
<dbReference type="NCBIfam" id="NF002211">
    <property type="entry name" value="PRK01103.1"/>
    <property type="match status" value="1"/>
</dbReference>
<evidence type="ECO:0000259" key="17">
    <source>
        <dbReference type="PROSITE" id="PS51068"/>
    </source>
</evidence>
<keyword evidence="11" id="KW-0234">DNA repair</keyword>
<keyword evidence="6" id="KW-0227">DNA damage</keyword>
<dbReference type="PROSITE" id="PS51066">
    <property type="entry name" value="ZF_FPG_2"/>
    <property type="match status" value="1"/>
</dbReference>
<dbReference type="PANTHER" id="PTHR22993">
    <property type="entry name" value="FORMAMIDOPYRIMIDINE-DNA GLYCOSYLASE"/>
    <property type="match status" value="1"/>
</dbReference>
<evidence type="ECO:0000256" key="13">
    <source>
        <dbReference type="ARBA" id="ARBA00023268"/>
    </source>
</evidence>
<organism evidence="18">
    <name type="scientific">marine metagenome</name>
    <dbReference type="NCBI Taxonomy" id="408172"/>
    <lineage>
        <taxon>unclassified sequences</taxon>
        <taxon>metagenomes</taxon>
        <taxon>ecological metagenomes</taxon>
    </lineage>
</organism>
<feature type="domain" description="FPG-type" evidence="16">
    <location>
        <begin position="237"/>
        <end position="271"/>
    </location>
</feature>
<dbReference type="SUPFAM" id="SSF46946">
    <property type="entry name" value="S13-like H2TH domain"/>
    <property type="match status" value="1"/>
</dbReference>
<keyword evidence="7" id="KW-0863">Zinc-finger</keyword>
<dbReference type="PROSITE" id="PS51068">
    <property type="entry name" value="FPG_CAT"/>
    <property type="match status" value="1"/>
</dbReference>
<dbReference type="NCBIfam" id="TIGR00577">
    <property type="entry name" value="fpg"/>
    <property type="match status" value="1"/>
</dbReference>
<dbReference type="FunFam" id="1.10.8.50:FF:000003">
    <property type="entry name" value="Formamidopyrimidine-DNA glycosylase"/>
    <property type="match status" value="1"/>
</dbReference>
<comment type="catalytic activity">
    <reaction evidence="1">
        <text>Hydrolysis of DNA containing ring-opened 7-methylguanine residues, releasing 2,6-diamino-4-hydroxy-5-(N-methyl)formamidopyrimidine.</text>
        <dbReference type="EC" id="3.2.2.23"/>
    </reaction>
</comment>
<keyword evidence="12" id="KW-0456">Lyase</keyword>
<comment type="catalytic activity">
    <reaction evidence="15">
        <text>2'-deoxyribonucleotide-(2'-deoxyribose 5'-phosphate)-2'-deoxyribonucleotide-DNA = a 3'-end 2'-deoxyribonucleotide-(2,3-dehydro-2,3-deoxyribose 5'-phosphate)-DNA + a 5'-end 5'-phospho-2'-deoxyribonucleoside-DNA + H(+)</text>
        <dbReference type="Rhea" id="RHEA:66592"/>
        <dbReference type="Rhea" id="RHEA-COMP:13180"/>
        <dbReference type="Rhea" id="RHEA-COMP:16897"/>
        <dbReference type="Rhea" id="RHEA-COMP:17067"/>
        <dbReference type="ChEBI" id="CHEBI:15378"/>
        <dbReference type="ChEBI" id="CHEBI:136412"/>
        <dbReference type="ChEBI" id="CHEBI:157695"/>
        <dbReference type="ChEBI" id="CHEBI:167181"/>
        <dbReference type="EC" id="4.2.99.18"/>
    </reaction>
</comment>
<dbReference type="HAMAP" id="MF_00103">
    <property type="entry name" value="Fapy_DNA_glycosyl"/>
    <property type="match status" value="1"/>
</dbReference>
<dbReference type="InterPro" id="IPR010979">
    <property type="entry name" value="Ribosomal_uS13-like_H2TH"/>
</dbReference>
<dbReference type="CDD" id="cd08966">
    <property type="entry name" value="EcFpg-like_N"/>
    <property type="match status" value="1"/>
</dbReference>
<evidence type="ECO:0000256" key="12">
    <source>
        <dbReference type="ARBA" id="ARBA00023239"/>
    </source>
</evidence>
<comment type="cofactor">
    <cofactor evidence="2">
        <name>Zn(2+)</name>
        <dbReference type="ChEBI" id="CHEBI:29105"/>
    </cofactor>
</comment>
<dbReference type="GO" id="GO:0034039">
    <property type="term" value="F:8-oxo-7,8-dihydroguanine DNA N-glycosylase activity"/>
    <property type="evidence" value="ECO:0007669"/>
    <property type="project" value="TreeGrafter"/>
</dbReference>
<evidence type="ECO:0000259" key="16">
    <source>
        <dbReference type="PROSITE" id="PS51066"/>
    </source>
</evidence>
<keyword evidence="13" id="KW-0511">Multifunctional enzyme</keyword>
<dbReference type="SUPFAM" id="SSF57716">
    <property type="entry name" value="Glucocorticoid receptor-like (DNA-binding domain)"/>
    <property type="match status" value="1"/>
</dbReference>
<evidence type="ECO:0000256" key="10">
    <source>
        <dbReference type="ARBA" id="ARBA00023125"/>
    </source>
</evidence>
<evidence type="ECO:0000256" key="5">
    <source>
        <dbReference type="ARBA" id="ARBA00022723"/>
    </source>
</evidence>
<dbReference type="SMART" id="SM00898">
    <property type="entry name" value="Fapy_DNA_glyco"/>
    <property type="match status" value="1"/>
</dbReference>
<evidence type="ECO:0008006" key="19">
    <source>
        <dbReference type="Google" id="ProtNLM"/>
    </source>
</evidence>
<comment type="similarity">
    <text evidence="3">Belongs to the FPG family.</text>
</comment>
<dbReference type="InterPro" id="IPR015887">
    <property type="entry name" value="DNA_glyclase_Znf_dom_DNA_BS"/>
</dbReference>
<dbReference type="GO" id="GO:0140078">
    <property type="term" value="F:class I DNA-(apurinic or apyrimidinic site) endonuclease activity"/>
    <property type="evidence" value="ECO:0007669"/>
    <property type="project" value="UniProtKB-EC"/>
</dbReference>
<dbReference type="Gene3D" id="3.20.190.10">
    <property type="entry name" value="MutM-like, N-terminal"/>
    <property type="match status" value="1"/>
</dbReference>
<dbReference type="GO" id="GO:0003684">
    <property type="term" value="F:damaged DNA binding"/>
    <property type="evidence" value="ECO:0007669"/>
    <property type="project" value="InterPro"/>
</dbReference>
<keyword evidence="9" id="KW-0862">Zinc</keyword>
<reference evidence="18" key="1">
    <citation type="submission" date="2018-05" db="EMBL/GenBank/DDBJ databases">
        <authorList>
            <person name="Lanie J.A."/>
            <person name="Ng W.-L."/>
            <person name="Kazmierczak K.M."/>
            <person name="Andrzejewski T.M."/>
            <person name="Davidsen T.M."/>
            <person name="Wayne K.J."/>
            <person name="Tettelin H."/>
            <person name="Glass J.I."/>
            <person name="Rusch D."/>
            <person name="Podicherti R."/>
            <person name="Tsui H.-C.T."/>
            <person name="Winkler M.E."/>
        </authorList>
    </citation>
    <scope>NUCLEOTIDE SEQUENCE</scope>
</reference>
<proteinExistence type="inferred from homology"/>
<dbReference type="InterPro" id="IPR020629">
    <property type="entry name" value="FPG_Glyclase"/>
</dbReference>
<dbReference type="AlphaFoldDB" id="A0A382NFL0"/>
<evidence type="ECO:0000256" key="15">
    <source>
        <dbReference type="ARBA" id="ARBA00044632"/>
    </source>
</evidence>